<reference evidence="2 3" key="1">
    <citation type="submission" date="2021-06" db="EMBL/GenBank/DDBJ databases">
        <authorList>
            <person name="Palmer J.M."/>
        </authorList>
    </citation>
    <scope>NUCLEOTIDE SEQUENCE [LARGE SCALE GENOMIC DNA]</scope>
    <source>
        <strain evidence="2 3">XC_2019</strain>
        <tissue evidence="2">Muscle</tissue>
    </source>
</reference>
<protein>
    <submittedName>
        <fullName evidence="2">Uncharacterized protein</fullName>
    </submittedName>
</protein>
<accession>A0ABV0S7T1</accession>
<name>A0ABV0S7T1_9TELE</name>
<organism evidence="2 3">
    <name type="scientific">Xenoophorus captivus</name>
    <dbReference type="NCBI Taxonomy" id="1517983"/>
    <lineage>
        <taxon>Eukaryota</taxon>
        <taxon>Metazoa</taxon>
        <taxon>Chordata</taxon>
        <taxon>Craniata</taxon>
        <taxon>Vertebrata</taxon>
        <taxon>Euteleostomi</taxon>
        <taxon>Actinopterygii</taxon>
        <taxon>Neopterygii</taxon>
        <taxon>Teleostei</taxon>
        <taxon>Neoteleostei</taxon>
        <taxon>Acanthomorphata</taxon>
        <taxon>Ovalentaria</taxon>
        <taxon>Atherinomorphae</taxon>
        <taxon>Cyprinodontiformes</taxon>
        <taxon>Goodeidae</taxon>
        <taxon>Xenoophorus</taxon>
    </lineage>
</organism>
<feature type="non-terminal residue" evidence="2">
    <location>
        <position position="1"/>
    </location>
</feature>
<gene>
    <name evidence="2" type="ORF">XENOCAPTIV_017437</name>
</gene>
<keyword evidence="3" id="KW-1185">Reference proteome</keyword>
<feature type="region of interest" description="Disordered" evidence="1">
    <location>
        <begin position="105"/>
        <end position="128"/>
    </location>
</feature>
<evidence type="ECO:0000313" key="3">
    <source>
        <dbReference type="Proteomes" id="UP001434883"/>
    </source>
</evidence>
<dbReference type="EMBL" id="JAHRIN010070854">
    <property type="protein sequence ID" value="MEQ2216513.1"/>
    <property type="molecule type" value="Genomic_DNA"/>
</dbReference>
<feature type="compositionally biased region" description="Basic and acidic residues" evidence="1">
    <location>
        <begin position="106"/>
        <end position="115"/>
    </location>
</feature>
<evidence type="ECO:0000256" key="1">
    <source>
        <dbReference type="SAM" id="MobiDB-lite"/>
    </source>
</evidence>
<proteinExistence type="predicted"/>
<comment type="caution">
    <text evidence="2">The sequence shown here is derived from an EMBL/GenBank/DDBJ whole genome shotgun (WGS) entry which is preliminary data.</text>
</comment>
<evidence type="ECO:0000313" key="2">
    <source>
        <dbReference type="EMBL" id="MEQ2216513.1"/>
    </source>
</evidence>
<sequence length="140" mass="15581">LALSMFSITEPLAMRATMNEQRAPPGLKSPFIQAHLALEFCNGDIEGAVVSTGWAGLGLYKLPDLYLQCSIGLLQCPHLGQKARLAWETLILPPPAPPATLYELRPLLDPKEARPRPPPMELREEEEDEYTIVAMMKDEE</sequence>
<dbReference type="Proteomes" id="UP001434883">
    <property type="component" value="Unassembled WGS sequence"/>
</dbReference>